<comment type="caution">
    <text evidence="5">The sequence shown here is derived from an EMBL/GenBank/DDBJ whole genome shotgun (WGS) entry which is preliminary data.</text>
</comment>
<evidence type="ECO:0000313" key="5">
    <source>
        <dbReference type="EMBL" id="KPK64298.1"/>
    </source>
</evidence>
<evidence type="ECO:0000259" key="4">
    <source>
        <dbReference type="Pfam" id="PF08123"/>
    </source>
</evidence>
<dbReference type="PATRIC" id="fig|1703779.3.peg.700"/>
<dbReference type="PANTHER" id="PTHR13610:SF11">
    <property type="entry name" value="METHYLTRANSFERASE DOMAIN-CONTAINING PROTEIN"/>
    <property type="match status" value="1"/>
</dbReference>
<dbReference type="InterPro" id="IPR026170">
    <property type="entry name" value="FAM173A/B"/>
</dbReference>
<dbReference type="Proteomes" id="UP000051373">
    <property type="component" value="Unassembled WGS sequence"/>
</dbReference>
<dbReference type="InterPro" id="IPR029063">
    <property type="entry name" value="SAM-dependent_MTases_sf"/>
</dbReference>
<proteinExistence type="predicted"/>
<name>A0A0S8FW02_UNCW3</name>
<dbReference type="EMBL" id="LJUJ01000004">
    <property type="protein sequence ID" value="KPK64298.1"/>
    <property type="molecule type" value="Genomic_DNA"/>
</dbReference>
<dbReference type="PANTHER" id="PTHR13610">
    <property type="entry name" value="METHYLTRANSFERASE DOMAIN-CONTAINING PROTEIN"/>
    <property type="match status" value="1"/>
</dbReference>
<evidence type="ECO:0000256" key="3">
    <source>
        <dbReference type="ARBA" id="ARBA00022691"/>
    </source>
</evidence>
<accession>A0A0S8FW02</accession>
<keyword evidence="1" id="KW-0489">Methyltransferase</keyword>
<evidence type="ECO:0000256" key="2">
    <source>
        <dbReference type="ARBA" id="ARBA00022679"/>
    </source>
</evidence>
<dbReference type="GO" id="GO:0032259">
    <property type="term" value="P:methylation"/>
    <property type="evidence" value="ECO:0007669"/>
    <property type="project" value="UniProtKB-KW"/>
</dbReference>
<protein>
    <recommendedName>
        <fullName evidence="4">DOT1 domain-containing protein</fullName>
    </recommendedName>
</protein>
<keyword evidence="3" id="KW-0949">S-adenosyl-L-methionine</keyword>
<dbReference type="GO" id="GO:0031151">
    <property type="term" value="F:histone H3K79 methyltransferase activity"/>
    <property type="evidence" value="ECO:0007669"/>
    <property type="project" value="InterPro"/>
</dbReference>
<evidence type="ECO:0000256" key="1">
    <source>
        <dbReference type="ARBA" id="ARBA00022603"/>
    </source>
</evidence>
<gene>
    <name evidence="5" type="ORF">AMJ83_03505</name>
</gene>
<dbReference type="CDD" id="cd02440">
    <property type="entry name" value="AdoMet_MTases"/>
    <property type="match status" value="1"/>
</dbReference>
<dbReference type="STRING" id="1703779.AMJ83_03505"/>
<dbReference type="Pfam" id="PF08123">
    <property type="entry name" value="DOT1"/>
    <property type="match status" value="1"/>
</dbReference>
<evidence type="ECO:0000313" key="6">
    <source>
        <dbReference type="Proteomes" id="UP000051373"/>
    </source>
</evidence>
<feature type="domain" description="DOT1" evidence="4">
    <location>
        <begin position="33"/>
        <end position="78"/>
    </location>
</feature>
<reference evidence="5 6" key="1">
    <citation type="journal article" date="2015" name="Microbiome">
        <title>Genomic resolution of linkages in carbon, nitrogen, and sulfur cycling among widespread estuary sediment bacteria.</title>
        <authorList>
            <person name="Baker B.J."/>
            <person name="Lazar C.S."/>
            <person name="Teske A.P."/>
            <person name="Dick G.J."/>
        </authorList>
    </citation>
    <scope>NUCLEOTIDE SEQUENCE [LARGE SCALE GENOMIC DNA]</scope>
    <source>
        <strain evidence="5">SM23_42</strain>
    </source>
</reference>
<sequence length="169" mass="19274">MQLLIILGIVFVAYVVWRYWALTMGAAYDPAPMDKVYKMLTIANVGSNDIVYDLGSGDGRIVITAARQFGARAVGIEIDPLRFLFACFMKSISGHSGRIQIKFGNIFKKTIADATVVTLFLYGPTNNRLKEKFSRELKPGTRVVSYVWRFDDWQLVDFLPEDRIYLYKL</sequence>
<dbReference type="Gene3D" id="3.40.50.150">
    <property type="entry name" value="Vaccinia Virus protein VP39"/>
    <property type="match status" value="1"/>
</dbReference>
<organism evidence="5 6">
    <name type="scientific">candidate division WOR_3 bacterium SM23_42</name>
    <dbReference type="NCBI Taxonomy" id="1703779"/>
    <lineage>
        <taxon>Bacteria</taxon>
        <taxon>Bacteria division WOR-3</taxon>
    </lineage>
</organism>
<dbReference type="SUPFAM" id="SSF53335">
    <property type="entry name" value="S-adenosyl-L-methionine-dependent methyltransferases"/>
    <property type="match status" value="1"/>
</dbReference>
<dbReference type="AlphaFoldDB" id="A0A0S8FW02"/>
<dbReference type="InterPro" id="IPR025789">
    <property type="entry name" value="DOT1_dom"/>
</dbReference>
<keyword evidence="2" id="KW-0808">Transferase</keyword>